<keyword evidence="2" id="KW-0813">Transport</keyword>
<dbReference type="AlphaFoldDB" id="A0A068NSG1"/>
<gene>
    <name evidence="4" type="ORF">OP10G_3110</name>
</gene>
<dbReference type="GO" id="GO:1901982">
    <property type="term" value="F:maltose binding"/>
    <property type="evidence" value="ECO:0007669"/>
    <property type="project" value="TreeGrafter"/>
</dbReference>
<dbReference type="SUPFAM" id="SSF53850">
    <property type="entry name" value="Periplasmic binding protein-like II"/>
    <property type="match status" value="1"/>
</dbReference>
<dbReference type="InterPro" id="IPR006059">
    <property type="entry name" value="SBP"/>
</dbReference>
<proteinExistence type="inferred from homology"/>
<dbReference type="PANTHER" id="PTHR30061">
    <property type="entry name" value="MALTOSE-BINDING PERIPLASMIC PROTEIN"/>
    <property type="match status" value="1"/>
</dbReference>
<dbReference type="CDD" id="cd14748">
    <property type="entry name" value="PBP2_UgpB"/>
    <property type="match status" value="1"/>
</dbReference>
<dbReference type="STRING" id="661478.OP10G_3110"/>
<sequence length="439" mass="49237">MTWIAAVLITVVVFASGHSTPRQHPQRKLVRFWHRWQGDWEKQVQKIVDAFNASQDKYEVVAVSVPGSGADAKFILGVIGGDPPDLMSMGSGAVPNMAANGFLTKLETFMTPEEKRRFFKESYPAIRDIGMYKGSCYGMTIGADLMALYVNVKQLREAGFDPDRFPTSLEELEAMGMKLNKYDEKGNLKRLGFLLSDLNYVSHYFGGGFYVHEDGKVELNTPQNRRALQAIVDYRKKLGFENVLRFQAGLNDIEGAASWAFMHGDLSVTYDGQWRVEELRKFKPELEYRVYPLPPPKDGGKPLGGTVGGNYMIVPVSAKEKLGAWEFLKFWTGLDEPDRAAKFYNMGGWLPYSPAVAKSPTFQKWLKGDKEFQAFLDILASPNCKAPPPIANLQFLNDLISRAEDQAVRGAVTPAAALEELESKFKEETAKRRALGYEE</sequence>
<dbReference type="KEGG" id="fgi:OP10G_3110"/>
<evidence type="ECO:0000256" key="1">
    <source>
        <dbReference type="ARBA" id="ARBA00008520"/>
    </source>
</evidence>
<protein>
    <submittedName>
        <fullName evidence="4">Sugar ABC transporter substrate-binding protein</fullName>
    </submittedName>
</protein>
<organism evidence="4 5">
    <name type="scientific">Fimbriimonas ginsengisoli Gsoil 348</name>
    <dbReference type="NCBI Taxonomy" id="661478"/>
    <lineage>
        <taxon>Bacteria</taxon>
        <taxon>Bacillati</taxon>
        <taxon>Armatimonadota</taxon>
        <taxon>Fimbriimonadia</taxon>
        <taxon>Fimbriimonadales</taxon>
        <taxon>Fimbriimonadaceae</taxon>
        <taxon>Fimbriimonas</taxon>
    </lineage>
</organism>
<keyword evidence="5" id="KW-1185">Reference proteome</keyword>
<name>A0A068NSG1_FIMGI</name>
<accession>A0A068NSG1</accession>
<dbReference type="Pfam" id="PF13416">
    <property type="entry name" value="SBP_bac_8"/>
    <property type="match status" value="1"/>
</dbReference>
<dbReference type="HOGENOM" id="CLU_031285_10_0_0"/>
<evidence type="ECO:0000313" key="4">
    <source>
        <dbReference type="EMBL" id="AIE86478.1"/>
    </source>
</evidence>
<dbReference type="GO" id="GO:0042956">
    <property type="term" value="P:maltodextrin transmembrane transport"/>
    <property type="evidence" value="ECO:0007669"/>
    <property type="project" value="TreeGrafter"/>
</dbReference>
<dbReference type="GO" id="GO:0055052">
    <property type="term" value="C:ATP-binding cassette (ABC) transporter complex, substrate-binding subunit-containing"/>
    <property type="evidence" value="ECO:0007669"/>
    <property type="project" value="TreeGrafter"/>
</dbReference>
<evidence type="ECO:0000313" key="5">
    <source>
        <dbReference type="Proteomes" id="UP000027982"/>
    </source>
</evidence>
<evidence type="ECO:0000256" key="3">
    <source>
        <dbReference type="ARBA" id="ARBA00022729"/>
    </source>
</evidence>
<reference evidence="4 5" key="1">
    <citation type="journal article" date="2014" name="PLoS ONE">
        <title>The first complete genome sequence of the class fimbriimonadia in the phylum armatimonadetes.</title>
        <authorList>
            <person name="Hu Z.Y."/>
            <person name="Wang Y.Z."/>
            <person name="Im W.T."/>
            <person name="Wang S.Y."/>
            <person name="Zhao G.P."/>
            <person name="Zheng H.J."/>
            <person name="Quan Z.X."/>
        </authorList>
    </citation>
    <scope>NUCLEOTIDE SEQUENCE [LARGE SCALE GENOMIC DNA]</scope>
    <source>
        <strain evidence="4">Gsoil 348</strain>
    </source>
</reference>
<dbReference type="Gene3D" id="3.40.190.10">
    <property type="entry name" value="Periplasmic binding protein-like II"/>
    <property type="match status" value="2"/>
</dbReference>
<dbReference type="Proteomes" id="UP000027982">
    <property type="component" value="Chromosome"/>
</dbReference>
<keyword evidence="3" id="KW-0732">Signal</keyword>
<dbReference type="eggNOG" id="COG2182">
    <property type="taxonomic scope" value="Bacteria"/>
</dbReference>
<dbReference type="EMBL" id="CP007139">
    <property type="protein sequence ID" value="AIE86478.1"/>
    <property type="molecule type" value="Genomic_DNA"/>
</dbReference>
<evidence type="ECO:0000256" key="2">
    <source>
        <dbReference type="ARBA" id="ARBA00022448"/>
    </source>
</evidence>
<comment type="similarity">
    <text evidence="1">Belongs to the bacterial solute-binding protein 1 family.</text>
</comment>
<dbReference type="PANTHER" id="PTHR30061:SF50">
    <property type="entry name" value="MALTOSE_MALTODEXTRIN-BINDING PERIPLASMIC PROTEIN"/>
    <property type="match status" value="1"/>
</dbReference>
<dbReference type="GO" id="GO:0015768">
    <property type="term" value="P:maltose transport"/>
    <property type="evidence" value="ECO:0007669"/>
    <property type="project" value="TreeGrafter"/>
</dbReference>